<reference evidence="1 2" key="1">
    <citation type="journal article" date="2015" name="Stand. Genomic Sci.">
        <title>Genomic Encyclopedia of Bacterial and Archaeal Type Strains, Phase III: the genomes of soil and plant-associated and newly described type strains.</title>
        <authorList>
            <person name="Whitman W.B."/>
            <person name="Woyke T."/>
            <person name="Klenk H.P."/>
            <person name="Zhou Y."/>
            <person name="Lilburn T.G."/>
            <person name="Beck B.J."/>
            <person name="De Vos P."/>
            <person name="Vandamme P."/>
            <person name="Eisen J.A."/>
            <person name="Garrity G."/>
            <person name="Hugenholtz P."/>
            <person name="Kyrpides N.C."/>
        </authorList>
    </citation>
    <scope>NUCLEOTIDE SEQUENCE [LARGE SCALE GENOMIC DNA]</scope>
    <source>
        <strain evidence="1 2">CGMCC 1.5364</strain>
    </source>
</reference>
<dbReference type="OrthoDB" id="256574at2"/>
<dbReference type="RefSeq" id="WP_145399096.1">
    <property type="nucleotide sequence ID" value="NZ_VLKU01000009.1"/>
</dbReference>
<dbReference type="Pfam" id="PF05035">
    <property type="entry name" value="DGOK"/>
    <property type="match status" value="1"/>
</dbReference>
<keyword evidence="1" id="KW-0808">Transferase</keyword>
<name>A0A562NHE1_9RHOB</name>
<dbReference type="GO" id="GO:0008671">
    <property type="term" value="F:2-dehydro-3-deoxygalactonokinase activity"/>
    <property type="evidence" value="ECO:0007669"/>
    <property type="project" value="InterPro"/>
</dbReference>
<accession>A0A562NHE1</accession>
<protein>
    <submittedName>
        <fullName evidence="1">2-dehydro-3-deoxygalactonokinase</fullName>
    </submittedName>
</protein>
<dbReference type="Gene3D" id="3.30.420.300">
    <property type="entry name" value="2-keto-3-deoxy-galactonokinase, substrate binding domain"/>
    <property type="match status" value="1"/>
</dbReference>
<dbReference type="GO" id="GO:0034194">
    <property type="term" value="P:D-galactonate catabolic process"/>
    <property type="evidence" value="ECO:0007669"/>
    <property type="project" value="InterPro"/>
</dbReference>
<organism evidence="1 2">
    <name type="scientific">Paracoccus sulfuroxidans</name>
    <dbReference type="NCBI Taxonomy" id="384678"/>
    <lineage>
        <taxon>Bacteria</taxon>
        <taxon>Pseudomonadati</taxon>
        <taxon>Pseudomonadota</taxon>
        <taxon>Alphaproteobacteria</taxon>
        <taxon>Rhodobacterales</taxon>
        <taxon>Paracoccaceae</taxon>
        <taxon>Paracoccus</taxon>
    </lineage>
</organism>
<dbReference type="InterPro" id="IPR007729">
    <property type="entry name" value="DGOK"/>
</dbReference>
<sequence length="306" mass="32542">MSADFAAIDWGTSSFRLWLMTCKGQVLDERRGPEGMQHCIEAGFAEVLDRYLTQVGAAPDLPVLICGMAGARQGWFEAPYADLPAEVAKLASQAVRLPLNLAGARDIRMMPGLAQRDPACPDVMRGEETQLAGLAKAGHEGLVCMPGTHCKWARLEGGAVTGFQSFLTGELFSLLSGHSILRHAMPEKGRILPDDPAFTTALDEALADPAAFMGQLFPIRAGQLLGFRSPEESFARLSGLLIGAEVGRQVAGNCAPVILVGQEGLGALYAEALRRSGTELVLANAEEATRDALLAAAAEIWGWQDA</sequence>
<proteinExistence type="predicted"/>
<comment type="caution">
    <text evidence="1">The sequence shown here is derived from an EMBL/GenBank/DDBJ whole genome shotgun (WGS) entry which is preliminary data.</text>
</comment>
<keyword evidence="2" id="KW-1185">Reference proteome</keyword>
<dbReference type="Proteomes" id="UP000316225">
    <property type="component" value="Unassembled WGS sequence"/>
</dbReference>
<dbReference type="EMBL" id="VLKU01000009">
    <property type="protein sequence ID" value="TWI31556.1"/>
    <property type="molecule type" value="Genomic_DNA"/>
</dbReference>
<dbReference type="InterPro" id="IPR042257">
    <property type="entry name" value="DGOK_C"/>
</dbReference>
<dbReference type="AlphaFoldDB" id="A0A562NHE1"/>
<evidence type="ECO:0000313" key="2">
    <source>
        <dbReference type="Proteomes" id="UP000316225"/>
    </source>
</evidence>
<dbReference type="InterPro" id="IPR042258">
    <property type="entry name" value="DGOK_N"/>
</dbReference>
<keyword evidence="1" id="KW-0418">Kinase</keyword>
<dbReference type="Gene3D" id="3.30.420.310">
    <property type="entry name" value="2-keto-3-deoxy-galactonokinase, C-terminal domain"/>
    <property type="match status" value="1"/>
</dbReference>
<evidence type="ECO:0000313" key="1">
    <source>
        <dbReference type="EMBL" id="TWI31556.1"/>
    </source>
</evidence>
<gene>
    <name evidence="1" type="ORF">IQ24_03008</name>
</gene>